<feature type="transmembrane region" description="Helical" evidence="3">
    <location>
        <begin position="6"/>
        <end position="30"/>
    </location>
</feature>
<evidence type="ECO:0000313" key="4">
    <source>
        <dbReference type="EMBL" id="OEG75557.1"/>
    </source>
</evidence>
<proteinExistence type="predicted"/>
<keyword evidence="3" id="KW-1133">Transmembrane helix</keyword>
<comment type="caution">
    <text evidence="4">The sequence shown here is derived from an EMBL/GenBank/DDBJ whole genome shotgun (WGS) entry which is preliminary data.</text>
</comment>
<protein>
    <submittedName>
        <fullName evidence="4">Uncharacterized protein</fullName>
    </submittedName>
</protein>
<evidence type="ECO:0000313" key="5">
    <source>
        <dbReference type="Proteomes" id="UP000095230"/>
    </source>
</evidence>
<feature type="coiled-coil region" evidence="1">
    <location>
        <begin position="35"/>
        <end position="62"/>
    </location>
</feature>
<evidence type="ECO:0000256" key="1">
    <source>
        <dbReference type="SAM" id="Coils"/>
    </source>
</evidence>
<reference evidence="4 5" key="1">
    <citation type="submission" date="2016-07" db="EMBL/GenBank/DDBJ databases">
        <title>Whole-genome of two Shewanella species isolated from a digestive organ of sea cucumber Apostichopus japonicus Selenka 1867.</title>
        <authorList>
            <person name="Hong H.-H."/>
            <person name="Choi H."/>
            <person name="Cheon S."/>
            <person name="Oh J.-S."/>
            <person name="Lee H.-G."/>
            <person name="Park C."/>
        </authorList>
    </citation>
    <scope>NUCLEOTIDE SEQUENCE [LARGE SCALE GENOMIC DNA]</scope>
    <source>
        <strain evidence="4 5">CSB03KR</strain>
    </source>
</reference>
<feature type="region of interest" description="Disordered" evidence="2">
    <location>
        <begin position="63"/>
        <end position="92"/>
    </location>
</feature>
<dbReference type="EMBL" id="MCBT01000006">
    <property type="protein sequence ID" value="OEG75557.1"/>
    <property type="molecule type" value="Genomic_DNA"/>
</dbReference>
<gene>
    <name evidence="4" type="ORF">BEL05_14890</name>
</gene>
<dbReference type="OrthoDB" id="7061425at2"/>
<evidence type="ECO:0000256" key="2">
    <source>
        <dbReference type="SAM" id="MobiDB-lite"/>
    </source>
</evidence>
<dbReference type="STRING" id="23.BEL05_14890"/>
<dbReference type="RefSeq" id="WP_069670164.1">
    <property type="nucleotide sequence ID" value="NZ_MCBT01000006.1"/>
</dbReference>
<evidence type="ECO:0000256" key="3">
    <source>
        <dbReference type="SAM" id="Phobius"/>
    </source>
</evidence>
<organism evidence="4 5">
    <name type="scientific">Shewanella colwelliana</name>
    <name type="common">Alteromonas colwelliana</name>
    <dbReference type="NCBI Taxonomy" id="23"/>
    <lineage>
        <taxon>Bacteria</taxon>
        <taxon>Pseudomonadati</taxon>
        <taxon>Pseudomonadota</taxon>
        <taxon>Gammaproteobacteria</taxon>
        <taxon>Alteromonadales</taxon>
        <taxon>Shewanellaceae</taxon>
        <taxon>Shewanella</taxon>
    </lineage>
</organism>
<keyword evidence="3" id="KW-0472">Membrane</keyword>
<name>A0A1E5IYN0_SHECO</name>
<dbReference type="AlphaFoldDB" id="A0A1E5IYN0"/>
<keyword evidence="1" id="KW-0175">Coiled coil</keyword>
<keyword evidence="3" id="KW-0812">Transmembrane</keyword>
<dbReference type="Proteomes" id="UP000095230">
    <property type="component" value="Unassembled WGS sequence"/>
</dbReference>
<sequence length="92" mass="10337">MNEFIAWFSSPLGVAIAWVCSVVGFIYALVQQSAKNKFKIKCEKLETNNYKLEQKVISIQNNSTHGNQQDVKQEGKTNINTGVLNGDFNLNQ</sequence>
<accession>A0A1E5IYN0</accession>